<evidence type="ECO:0000313" key="3">
    <source>
        <dbReference type="EMBL" id="KIL98461.1"/>
    </source>
</evidence>
<dbReference type="PANTHER" id="PTHR35146:SF1">
    <property type="entry name" value="UPF0178 PROTEIN YAII"/>
    <property type="match status" value="1"/>
</dbReference>
<sequence length="151" mass="16317">MTKIYIDGDACPVKDEVFKVAGRYNLAVTVVGNAWLRLPQDPMITMIVVPEGPDAADDRIAELIAAGDICVTNDIPLGSRCLLKRALVLRPNGKPMTENSIGDALATRDLMNTLREIGTMTGGPAPFAKADRSRFLSALDTMVHQAKRVIP</sequence>
<dbReference type="NCBIfam" id="NF001095">
    <property type="entry name" value="PRK00124.1"/>
    <property type="match status" value="1"/>
</dbReference>
<name>A0A0C2V038_PARME</name>
<comment type="caution">
    <text evidence="3">The sequence shown here is derived from an EMBL/GenBank/DDBJ whole genome shotgun (WGS) entry which is preliminary data.</text>
</comment>
<dbReference type="InterPro" id="IPR003791">
    <property type="entry name" value="UPF0178"/>
</dbReference>
<dbReference type="Proteomes" id="UP000031971">
    <property type="component" value="Unassembled WGS sequence"/>
</dbReference>
<accession>A0A0C2V038</accession>
<evidence type="ECO:0000256" key="2">
    <source>
        <dbReference type="HAMAP-Rule" id="MF_00489"/>
    </source>
</evidence>
<protein>
    <recommendedName>
        <fullName evidence="2">UPF0178 protein CCC_03744</fullName>
    </recommendedName>
</protein>
<dbReference type="CDD" id="cd18720">
    <property type="entry name" value="PIN_YqxD-like"/>
    <property type="match status" value="1"/>
</dbReference>
<evidence type="ECO:0000313" key="4">
    <source>
        <dbReference type="Proteomes" id="UP000031971"/>
    </source>
</evidence>
<dbReference type="HAMAP" id="MF_00489">
    <property type="entry name" value="UPF0178"/>
    <property type="match status" value="1"/>
</dbReference>
<comment type="similarity">
    <text evidence="1 2">Belongs to the UPF0178 family.</text>
</comment>
<dbReference type="PANTHER" id="PTHR35146">
    <property type="entry name" value="UPF0178 PROTEIN YAII"/>
    <property type="match status" value="1"/>
</dbReference>
<dbReference type="EMBL" id="JXSL01000028">
    <property type="protein sequence ID" value="KIL98461.1"/>
    <property type="molecule type" value="Genomic_DNA"/>
</dbReference>
<dbReference type="OrthoDB" id="9798918at2"/>
<evidence type="ECO:0000256" key="1">
    <source>
        <dbReference type="ARBA" id="ARBA00008522"/>
    </source>
</evidence>
<dbReference type="AlphaFoldDB" id="A0A0C2V038"/>
<organism evidence="3 4">
    <name type="scientific">Paramagnetospirillum magnetotacticum MS-1</name>
    <dbReference type="NCBI Taxonomy" id="272627"/>
    <lineage>
        <taxon>Bacteria</taxon>
        <taxon>Pseudomonadati</taxon>
        <taxon>Pseudomonadota</taxon>
        <taxon>Alphaproteobacteria</taxon>
        <taxon>Rhodospirillales</taxon>
        <taxon>Magnetospirillaceae</taxon>
        <taxon>Paramagnetospirillum</taxon>
    </lineage>
</organism>
<gene>
    <name evidence="3" type="ORF">CCC_03744</name>
</gene>
<proteinExistence type="inferred from homology"/>
<dbReference type="Pfam" id="PF02639">
    <property type="entry name" value="DUF188"/>
    <property type="match status" value="1"/>
</dbReference>
<dbReference type="RefSeq" id="WP_009867334.1">
    <property type="nucleotide sequence ID" value="NZ_JXSL01000028.1"/>
</dbReference>
<reference evidence="3 4" key="1">
    <citation type="submission" date="2015-01" db="EMBL/GenBank/DDBJ databases">
        <title>Genome Sequence of Magnetospirillum magnetotacticum Strain MS-1.</title>
        <authorList>
            <person name="Marinov G.K."/>
            <person name="Smalley M.D."/>
            <person name="DeSalvo G."/>
        </authorList>
    </citation>
    <scope>NUCLEOTIDE SEQUENCE [LARGE SCALE GENOMIC DNA]</scope>
    <source>
        <strain evidence="3 4">MS-1</strain>
    </source>
</reference>
<dbReference type="STRING" id="272627.CCC_03744"/>
<keyword evidence="4" id="KW-1185">Reference proteome</keyword>